<dbReference type="CDD" id="cd00173">
    <property type="entry name" value="SH2"/>
    <property type="match status" value="1"/>
</dbReference>
<keyword evidence="5" id="KW-1185">Reference proteome</keyword>
<feature type="region of interest" description="Disordered" evidence="2">
    <location>
        <begin position="357"/>
        <end position="393"/>
    </location>
</feature>
<accession>A0AAW1PSH5</accession>
<gene>
    <name evidence="4" type="ORF">WJX72_009562</name>
</gene>
<dbReference type="SUPFAM" id="SSF55550">
    <property type="entry name" value="SH2 domain"/>
    <property type="match status" value="1"/>
</dbReference>
<organism evidence="4 5">
    <name type="scientific">[Myrmecia] bisecta</name>
    <dbReference type="NCBI Taxonomy" id="41462"/>
    <lineage>
        <taxon>Eukaryota</taxon>
        <taxon>Viridiplantae</taxon>
        <taxon>Chlorophyta</taxon>
        <taxon>core chlorophytes</taxon>
        <taxon>Trebouxiophyceae</taxon>
        <taxon>Trebouxiales</taxon>
        <taxon>Trebouxiaceae</taxon>
        <taxon>Myrmecia</taxon>
    </lineage>
</organism>
<proteinExistence type="predicted"/>
<dbReference type="PROSITE" id="PS50001">
    <property type="entry name" value="SH2"/>
    <property type="match status" value="1"/>
</dbReference>
<dbReference type="InterPro" id="IPR000980">
    <property type="entry name" value="SH2"/>
</dbReference>
<dbReference type="EMBL" id="JALJOR010000009">
    <property type="protein sequence ID" value="KAK9811757.1"/>
    <property type="molecule type" value="Genomic_DNA"/>
</dbReference>
<dbReference type="AlphaFoldDB" id="A0AAW1PSH5"/>
<dbReference type="Proteomes" id="UP001489004">
    <property type="component" value="Unassembled WGS sequence"/>
</dbReference>
<name>A0AAW1PSH5_9CHLO</name>
<dbReference type="InterPro" id="IPR036860">
    <property type="entry name" value="SH2_dom_sf"/>
</dbReference>
<reference evidence="4 5" key="1">
    <citation type="journal article" date="2024" name="Nat. Commun.">
        <title>Phylogenomics reveals the evolutionary origins of lichenization in chlorophyte algae.</title>
        <authorList>
            <person name="Puginier C."/>
            <person name="Libourel C."/>
            <person name="Otte J."/>
            <person name="Skaloud P."/>
            <person name="Haon M."/>
            <person name="Grisel S."/>
            <person name="Petersen M."/>
            <person name="Berrin J.G."/>
            <person name="Delaux P.M."/>
            <person name="Dal Grande F."/>
            <person name="Keller J."/>
        </authorList>
    </citation>
    <scope>NUCLEOTIDE SEQUENCE [LARGE SCALE GENOMIC DNA]</scope>
    <source>
        <strain evidence="4 5">SAG 2043</strain>
    </source>
</reference>
<feature type="region of interest" description="Disordered" evidence="2">
    <location>
        <begin position="1"/>
        <end position="20"/>
    </location>
</feature>
<comment type="caution">
    <text evidence="4">The sequence shown here is derived from an EMBL/GenBank/DDBJ whole genome shotgun (WGS) entry which is preliminary data.</text>
</comment>
<evidence type="ECO:0000259" key="3">
    <source>
        <dbReference type="PROSITE" id="PS50001"/>
    </source>
</evidence>
<protein>
    <recommendedName>
        <fullName evidence="3">SH2 domain-containing protein</fullName>
    </recommendedName>
</protein>
<evidence type="ECO:0000313" key="4">
    <source>
        <dbReference type="EMBL" id="KAK9811757.1"/>
    </source>
</evidence>
<keyword evidence="1" id="KW-0727">SH2 domain</keyword>
<feature type="region of interest" description="Disordered" evidence="2">
    <location>
        <begin position="600"/>
        <end position="634"/>
    </location>
</feature>
<evidence type="ECO:0000313" key="5">
    <source>
        <dbReference type="Proteomes" id="UP001489004"/>
    </source>
</evidence>
<evidence type="ECO:0000256" key="1">
    <source>
        <dbReference type="PROSITE-ProRule" id="PRU00191"/>
    </source>
</evidence>
<evidence type="ECO:0000256" key="2">
    <source>
        <dbReference type="SAM" id="MobiDB-lite"/>
    </source>
</evidence>
<dbReference type="Pfam" id="PF00017">
    <property type="entry name" value="SH2"/>
    <property type="match status" value="1"/>
</dbReference>
<feature type="domain" description="SH2" evidence="3">
    <location>
        <begin position="428"/>
        <end position="526"/>
    </location>
</feature>
<sequence length="661" mass="72181">MGQMIAEDGPQLPDESELVGMPQPDIEMHQQHWVRYSTMQEARCLKEWRQEESLLIEATQSFGDMTAPPQLNSGVPLAVSLKLLQAPAAFNRPMVQRKTFKPAFMVELELRYRGALNLNCKVEAYPMHETQNSKPSTWKPERSQQQLEIDNCTMTRQIQVGPPIGEAPHGADAPREYSHKEYFEFTDLRFIKSSRMSKRWLAFTCQIKGDFLYVIYTLPAVVISRRADQYNKAYETLTGTPLNLPKRARLTVPSNLAQSVFTEAVHSAINLSQQPHAQPPVLTKLQTQMSTEHLQVKGWTRQAGPPGTPAGVSELEEPQPAVIEPSYVHSWILQRYRRTGFSRQLTEQDMLALERQAGVSRPRGAGSVPRQHVGSSGSDPSSGGEGSAGATETAVDPVKWGAFREWFAKCLKALSKCNDGWNRNNPTWICGFAVDRNLAEQLLHDRPMGAFLVRMCSEPGSFAISCRMGEVGPGAVDHLLVDCVDLQGHTLQSYVLANDCATHLLDPVTGQLHRKEMVFGTSQQLLADNLLEQQLMMFANGNVRDANPEAFITAASLGYPSMSLGLGAYGAQQAPPPAQASYLANAPQLTAGLGMSNGGGQLAGGHGSQHAADRGGFPHSNGGGGGEMPMDFAVTGPQDSGMAGLADAWMMQPSSWEAGAN</sequence>
<dbReference type="Gene3D" id="3.30.505.10">
    <property type="entry name" value="SH2 domain"/>
    <property type="match status" value="1"/>
</dbReference>